<keyword evidence="3" id="KW-0479">Metal-binding</keyword>
<dbReference type="InterPro" id="IPR016454">
    <property type="entry name" value="Cysteine_dSase"/>
</dbReference>
<evidence type="ECO:0000256" key="1">
    <source>
        <dbReference type="ARBA" id="ARBA00001933"/>
    </source>
</evidence>
<dbReference type="EMBL" id="JAODBU010000004">
    <property type="protein sequence ID" value="MCT7398603.1"/>
    <property type="molecule type" value="Genomic_DNA"/>
</dbReference>
<dbReference type="PANTHER" id="PTHR11601">
    <property type="entry name" value="CYSTEINE DESULFURYLASE FAMILY MEMBER"/>
    <property type="match status" value="1"/>
</dbReference>
<comment type="caution">
    <text evidence="9">The sequence shown here is derived from an EMBL/GenBank/DDBJ whole genome shotgun (WGS) entry which is preliminary data.</text>
</comment>
<evidence type="ECO:0000256" key="3">
    <source>
        <dbReference type="ARBA" id="ARBA00022723"/>
    </source>
</evidence>
<reference evidence="9" key="1">
    <citation type="submission" date="2022-09" db="EMBL/GenBank/DDBJ databases">
        <title>Eubacterium sp. LFL-14 isolated from human feces.</title>
        <authorList>
            <person name="Liu F."/>
        </authorList>
    </citation>
    <scope>NUCLEOTIDE SEQUENCE</scope>
    <source>
        <strain evidence="9">LFL-14</strain>
    </source>
</reference>
<dbReference type="Proteomes" id="UP001431199">
    <property type="component" value="Unassembled WGS sequence"/>
</dbReference>
<sequence>MEAYFDNSATTVVTENVKDIVVKVMTQDYGNPSSMHMVGVNAEKYIKQAKENISKILKTDPKEIYFTSGGTESNNLAIIGSANANKRAGNRIITTKIEHSSVAATMKYLEEQGFEIVYLPVDNKGIVAMESLKNAMNENTILVSVMFVNNEVGAIEPIEEIGKYIKSVKKDVVFHVDAIQAFGKLDIKPKKLNIDILTVSGHKIHGPKGSGFIYIKDKTKISPIIFGGGQQKGMRSGTENVPGIAGIGEAARAAYENLDEKVDKLISLKDRLIDILNEMEDVTVNSQKGKQGAPHIVSASFKGVRSEVLLHALEERGIYISAGSACSSNRPAVSATLKAMNIDKDLLESTVRFSFSTLNTMDEIEYCGEQLNSLLPMLRKYVRR</sequence>
<evidence type="ECO:0000313" key="9">
    <source>
        <dbReference type="EMBL" id="MCT7398603.1"/>
    </source>
</evidence>
<comment type="cofactor">
    <cofactor evidence="1 7">
        <name>pyridoxal 5'-phosphate</name>
        <dbReference type="ChEBI" id="CHEBI:597326"/>
    </cofactor>
</comment>
<dbReference type="NCBIfam" id="NF002806">
    <property type="entry name" value="PRK02948.1"/>
    <property type="match status" value="1"/>
</dbReference>
<dbReference type="RefSeq" id="WP_260978554.1">
    <property type="nucleotide sequence ID" value="NZ_JAODBU010000004.1"/>
</dbReference>
<dbReference type="PANTHER" id="PTHR11601:SF50">
    <property type="entry name" value="CYSTEINE DESULFURASE ISCS 2-RELATED"/>
    <property type="match status" value="1"/>
</dbReference>
<dbReference type="InterPro" id="IPR015424">
    <property type="entry name" value="PyrdxlP-dep_Trfase"/>
</dbReference>
<dbReference type="SUPFAM" id="SSF53383">
    <property type="entry name" value="PLP-dependent transferases"/>
    <property type="match status" value="1"/>
</dbReference>
<evidence type="ECO:0000259" key="8">
    <source>
        <dbReference type="Pfam" id="PF00266"/>
    </source>
</evidence>
<keyword evidence="10" id="KW-1185">Reference proteome</keyword>
<keyword evidence="6" id="KW-0411">Iron-sulfur</keyword>
<dbReference type="PROSITE" id="PS00595">
    <property type="entry name" value="AA_TRANSFER_CLASS_5"/>
    <property type="match status" value="1"/>
</dbReference>
<dbReference type="Pfam" id="PF00266">
    <property type="entry name" value="Aminotran_5"/>
    <property type="match status" value="1"/>
</dbReference>
<evidence type="ECO:0000313" key="10">
    <source>
        <dbReference type="Proteomes" id="UP001431199"/>
    </source>
</evidence>
<organism evidence="9 10">
    <name type="scientific">Eubacterium album</name>
    <dbReference type="NCBI Taxonomy" id="2978477"/>
    <lineage>
        <taxon>Bacteria</taxon>
        <taxon>Bacillati</taxon>
        <taxon>Bacillota</taxon>
        <taxon>Clostridia</taxon>
        <taxon>Eubacteriales</taxon>
        <taxon>Eubacteriaceae</taxon>
        <taxon>Eubacterium</taxon>
    </lineage>
</organism>
<dbReference type="Gene3D" id="3.40.640.10">
    <property type="entry name" value="Type I PLP-dependent aspartate aminotransferase-like (Major domain)"/>
    <property type="match status" value="1"/>
</dbReference>
<evidence type="ECO:0000256" key="7">
    <source>
        <dbReference type="RuleBase" id="RU004504"/>
    </source>
</evidence>
<dbReference type="Gene3D" id="3.90.1150.10">
    <property type="entry name" value="Aspartate Aminotransferase, domain 1"/>
    <property type="match status" value="1"/>
</dbReference>
<dbReference type="PIRSF" id="PIRSF005572">
    <property type="entry name" value="NifS"/>
    <property type="match status" value="1"/>
</dbReference>
<protein>
    <submittedName>
        <fullName evidence="9">Cysteine desulfurase</fullName>
    </submittedName>
</protein>
<dbReference type="Gene3D" id="1.10.260.50">
    <property type="match status" value="1"/>
</dbReference>
<comment type="similarity">
    <text evidence="2">Belongs to the class-V pyridoxal-phosphate-dependent aminotransferase family. NifS/IscS subfamily.</text>
</comment>
<evidence type="ECO:0000256" key="4">
    <source>
        <dbReference type="ARBA" id="ARBA00022898"/>
    </source>
</evidence>
<keyword evidence="4" id="KW-0663">Pyridoxal phosphate</keyword>
<dbReference type="InterPro" id="IPR015422">
    <property type="entry name" value="PyrdxlP-dep_Trfase_small"/>
</dbReference>
<proteinExistence type="inferred from homology"/>
<name>A0ABT2M2X2_9FIRM</name>
<gene>
    <name evidence="9" type="ORF">N5B56_05810</name>
</gene>
<accession>A0ABT2M2X2</accession>
<keyword evidence="5" id="KW-0408">Iron</keyword>
<evidence type="ECO:0000256" key="6">
    <source>
        <dbReference type="ARBA" id="ARBA00023014"/>
    </source>
</evidence>
<evidence type="ECO:0000256" key="2">
    <source>
        <dbReference type="ARBA" id="ARBA00006490"/>
    </source>
</evidence>
<feature type="domain" description="Aminotransferase class V" evidence="8">
    <location>
        <begin position="4"/>
        <end position="366"/>
    </location>
</feature>
<dbReference type="InterPro" id="IPR015421">
    <property type="entry name" value="PyrdxlP-dep_Trfase_major"/>
</dbReference>
<evidence type="ECO:0000256" key="5">
    <source>
        <dbReference type="ARBA" id="ARBA00023004"/>
    </source>
</evidence>
<dbReference type="InterPro" id="IPR020578">
    <property type="entry name" value="Aminotrans_V_PyrdxlP_BS"/>
</dbReference>
<dbReference type="InterPro" id="IPR000192">
    <property type="entry name" value="Aminotrans_V_dom"/>
</dbReference>